<dbReference type="NCBIfam" id="TIGR02532">
    <property type="entry name" value="IV_pilin_GFxxxE"/>
    <property type="match status" value="1"/>
</dbReference>
<evidence type="ECO:0000313" key="3">
    <source>
        <dbReference type="EMBL" id="MDV2469348.1"/>
    </source>
</evidence>
<gene>
    <name evidence="3" type="ORF">QR674_10155</name>
</gene>
<accession>A0ABU3WG38</accession>
<dbReference type="Gene3D" id="3.30.700.10">
    <property type="entry name" value="Glycoprotein, Type 4 Pilin"/>
    <property type="match status" value="1"/>
</dbReference>
<dbReference type="InterPro" id="IPR045584">
    <property type="entry name" value="Pilin-like"/>
</dbReference>
<protein>
    <submittedName>
        <fullName evidence="3">Type IV pilin protein</fullName>
    </submittedName>
</protein>
<keyword evidence="4" id="KW-1185">Reference proteome</keyword>
<keyword evidence="1" id="KW-0488">Methylation</keyword>
<keyword evidence="2" id="KW-0812">Transmembrane</keyword>
<keyword evidence="2" id="KW-1133">Transmembrane helix</keyword>
<name>A0ABU3WG38_9GAMM</name>
<evidence type="ECO:0000256" key="2">
    <source>
        <dbReference type="SAM" id="Phobius"/>
    </source>
</evidence>
<dbReference type="PROSITE" id="PS00409">
    <property type="entry name" value="PROKAR_NTER_METHYL"/>
    <property type="match status" value="1"/>
</dbReference>
<sequence length="159" mass="17424">MNNVRRGIQFRQGYTLLELMIVVILIAVVAAIAFPSYQAYARKANAAVAEQEVMKLAEQLERHKSRNFSYRNFSPTSVTLNRGGYTLTITDDTVAGNALNSTATTGQNWVVKATTTDTKNFYFLAKSSGLRCKSKTSTKIDNICGSTVCTSCESGSDAW</sequence>
<feature type="transmembrane region" description="Helical" evidence="2">
    <location>
        <begin position="12"/>
        <end position="34"/>
    </location>
</feature>
<comment type="caution">
    <text evidence="3">The sequence shown here is derived from an EMBL/GenBank/DDBJ whole genome shotgun (WGS) entry which is preliminary data.</text>
</comment>
<evidence type="ECO:0000313" key="4">
    <source>
        <dbReference type="Proteomes" id="UP001278188"/>
    </source>
</evidence>
<dbReference type="PRINTS" id="PR00813">
    <property type="entry name" value="BCTERIALGSPG"/>
</dbReference>
<dbReference type="InterPro" id="IPR000983">
    <property type="entry name" value="Bac_GSPG_pilin"/>
</dbReference>
<dbReference type="SUPFAM" id="SSF54523">
    <property type="entry name" value="Pili subunits"/>
    <property type="match status" value="1"/>
</dbReference>
<evidence type="ECO:0000256" key="1">
    <source>
        <dbReference type="ARBA" id="ARBA00022481"/>
    </source>
</evidence>
<keyword evidence="2" id="KW-0472">Membrane</keyword>
<dbReference type="Pfam" id="PF16732">
    <property type="entry name" value="ComP_DUS"/>
    <property type="match status" value="1"/>
</dbReference>
<reference evidence="3 4" key="1">
    <citation type="submission" date="2023-06" db="EMBL/GenBank/DDBJ databases">
        <title>Genomic Analysis of Acinetobacter Strains Recovered from South Australian Aquatic Samples provides Insights into the Circulation of Antibiotic Resistance determinants in the Environment.</title>
        <authorList>
            <person name="Tobin L."/>
            <person name="Jarocki V.M."/>
            <person name="Kenyon J."/>
            <person name="Drigo B."/>
            <person name="Donner E."/>
            <person name="Djordjevic S.P."/>
            <person name="Hamidian M."/>
        </authorList>
    </citation>
    <scope>NUCLEOTIDE SEQUENCE [LARGE SCALE GENOMIC DNA]</scope>
    <source>
        <strain evidence="3 4">SAAc652</strain>
    </source>
</reference>
<dbReference type="EMBL" id="JASVDY010000003">
    <property type="protein sequence ID" value="MDV2469348.1"/>
    <property type="molecule type" value="Genomic_DNA"/>
</dbReference>
<dbReference type="RefSeq" id="WP_317084015.1">
    <property type="nucleotide sequence ID" value="NZ_JASVDY010000003.1"/>
</dbReference>
<dbReference type="Proteomes" id="UP001278188">
    <property type="component" value="Unassembled WGS sequence"/>
</dbReference>
<dbReference type="InterPro" id="IPR012902">
    <property type="entry name" value="N_methyl_site"/>
</dbReference>
<dbReference type="InterPro" id="IPR031982">
    <property type="entry name" value="PilE-like"/>
</dbReference>
<dbReference type="Pfam" id="PF07963">
    <property type="entry name" value="N_methyl"/>
    <property type="match status" value="1"/>
</dbReference>
<organism evidence="3 4">
    <name type="scientific">Acinetobacter chinensis</name>
    <dbReference type="NCBI Taxonomy" id="2004650"/>
    <lineage>
        <taxon>Bacteria</taxon>
        <taxon>Pseudomonadati</taxon>
        <taxon>Pseudomonadota</taxon>
        <taxon>Gammaproteobacteria</taxon>
        <taxon>Moraxellales</taxon>
        <taxon>Moraxellaceae</taxon>
        <taxon>Acinetobacter</taxon>
    </lineage>
</organism>
<proteinExistence type="predicted"/>